<dbReference type="Proteomes" id="UP000325187">
    <property type="component" value="Unassembled WGS sequence"/>
</dbReference>
<dbReference type="EMBL" id="BKCM01000001">
    <property type="protein sequence ID" value="GEQ99470.1"/>
    <property type="molecule type" value="Genomic_DNA"/>
</dbReference>
<organism evidence="3 5">
    <name type="scientific">Iodidimonas gelatinilytica</name>
    <dbReference type="NCBI Taxonomy" id="1236966"/>
    <lineage>
        <taxon>Bacteria</taxon>
        <taxon>Pseudomonadati</taxon>
        <taxon>Pseudomonadota</taxon>
        <taxon>Alphaproteobacteria</taxon>
        <taxon>Iodidimonadales</taxon>
        <taxon>Iodidimonadaceae</taxon>
        <taxon>Iodidimonas</taxon>
    </lineage>
</organism>
<evidence type="ECO:0000256" key="1">
    <source>
        <dbReference type="SAM" id="MobiDB-lite"/>
    </source>
</evidence>
<dbReference type="Proteomes" id="UP000322084">
    <property type="component" value="Unassembled WGS sequence"/>
</dbReference>
<accession>A0A5A7MQK9</accession>
<evidence type="ECO:0000313" key="3">
    <source>
        <dbReference type="EMBL" id="GEQ99470.1"/>
    </source>
</evidence>
<evidence type="ECO:0000313" key="4">
    <source>
        <dbReference type="Proteomes" id="UP000322084"/>
    </source>
</evidence>
<evidence type="ECO:0000313" key="5">
    <source>
        <dbReference type="Proteomes" id="UP000325187"/>
    </source>
</evidence>
<sequence length="68" mass="7792">MTSMDPIFHEETLETLLNDEICLTLMRCDGISMPEVHHQMRVVGQRLRNKNASRPPKAVEFRQLAQAG</sequence>
<keyword evidence="5" id="KW-1185">Reference proteome</keyword>
<feature type="region of interest" description="Disordered" evidence="1">
    <location>
        <begin position="47"/>
        <end position="68"/>
    </location>
</feature>
<gene>
    <name evidence="2" type="ORF">JCM17844_07760</name>
    <name evidence="3" type="ORF">JCM17845_00940</name>
</gene>
<name>A0A5A7MU33_9PROT</name>
<dbReference type="RefSeq" id="WP_149999696.1">
    <property type="nucleotide sequence ID" value="NZ_BKCL01000002.1"/>
</dbReference>
<reference evidence="4 5" key="1">
    <citation type="submission" date="2019-09" db="EMBL/GenBank/DDBJ databases">
        <title>NBRP : Genome information of microbial organism related human and environment.</title>
        <authorList>
            <person name="Hattori M."/>
            <person name="Oshima K."/>
            <person name="Inaba H."/>
            <person name="Suda W."/>
            <person name="Sakamoto M."/>
            <person name="Iino T."/>
            <person name="Kitahara M."/>
            <person name="Oshida Y."/>
            <person name="Iida T."/>
            <person name="Kudo T."/>
            <person name="Itoh T."/>
            <person name="Ohkuma M."/>
        </authorList>
    </citation>
    <scope>NUCLEOTIDE SEQUENCE [LARGE SCALE GENOMIC DNA]</scope>
    <source>
        <strain evidence="2 4">Hi-2</strain>
        <strain evidence="3 5">Mie-1</strain>
    </source>
</reference>
<evidence type="ECO:0000313" key="2">
    <source>
        <dbReference type="EMBL" id="GEQ97139.1"/>
    </source>
</evidence>
<dbReference type="EMBL" id="BKCL01000002">
    <property type="protein sequence ID" value="GEQ97139.1"/>
    <property type="molecule type" value="Genomic_DNA"/>
</dbReference>
<protein>
    <submittedName>
        <fullName evidence="3">Uncharacterized protein</fullName>
    </submittedName>
</protein>
<proteinExistence type="predicted"/>
<dbReference type="AlphaFoldDB" id="A0A5A7MU33"/>
<accession>A0A5A7MU33</accession>
<comment type="caution">
    <text evidence="3">The sequence shown here is derived from an EMBL/GenBank/DDBJ whole genome shotgun (WGS) entry which is preliminary data.</text>
</comment>